<evidence type="ECO:0000313" key="1">
    <source>
        <dbReference type="Ensembl" id="ENSPKIP00000018134.1"/>
    </source>
</evidence>
<dbReference type="AlphaFoldDB" id="A0A3B3RI88"/>
<protein>
    <submittedName>
        <fullName evidence="1">Uncharacterized protein</fullName>
    </submittedName>
</protein>
<dbReference type="SUPFAM" id="SSF51126">
    <property type="entry name" value="Pectin lyase-like"/>
    <property type="match status" value="1"/>
</dbReference>
<accession>A0A3B3RI88</accession>
<reference evidence="1" key="2">
    <citation type="submission" date="2025-09" db="UniProtKB">
        <authorList>
            <consortium name="Ensembl"/>
        </authorList>
    </citation>
    <scope>IDENTIFICATION</scope>
</reference>
<dbReference type="Proteomes" id="UP000261540">
    <property type="component" value="Unplaced"/>
</dbReference>
<proteinExistence type="predicted"/>
<reference evidence="1" key="1">
    <citation type="submission" date="2025-08" db="UniProtKB">
        <authorList>
            <consortium name="Ensembl"/>
        </authorList>
    </citation>
    <scope>IDENTIFICATION</scope>
</reference>
<keyword evidence="2" id="KW-1185">Reference proteome</keyword>
<organism evidence="1 2">
    <name type="scientific">Paramormyrops kingsleyae</name>
    <dbReference type="NCBI Taxonomy" id="1676925"/>
    <lineage>
        <taxon>Eukaryota</taxon>
        <taxon>Metazoa</taxon>
        <taxon>Chordata</taxon>
        <taxon>Craniata</taxon>
        <taxon>Vertebrata</taxon>
        <taxon>Euteleostomi</taxon>
        <taxon>Actinopterygii</taxon>
        <taxon>Neopterygii</taxon>
        <taxon>Teleostei</taxon>
        <taxon>Osteoglossocephala</taxon>
        <taxon>Osteoglossomorpha</taxon>
        <taxon>Osteoglossiformes</taxon>
        <taxon>Mormyridae</taxon>
        <taxon>Paramormyrops</taxon>
    </lineage>
</organism>
<evidence type="ECO:0000313" key="2">
    <source>
        <dbReference type="Proteomes" id="UP000261540"/>
    </source>
</evidence>
<dbReference type="Ensembl" id="ENSPKIT00000042661.1">
    <property type="protein sequence ID" value="ENSPKIP00000018134.1"/>
    <property type="gene ID" value="ENSPKIG00000003806.1"/>
</dbReference>
<dbReference type="InterPro" id="IPR011050">
    <property type="entry name" value="Pectin_lyase_fold/virulence"/>
</dbReference>
<sequence length="118" mass="13188">MINFVESLSCGVDGICTASHNTAQHNTAQHNTVYHNTAQHNTAQHNTVYHNTAHHNTVSHQNTFSNYTPLVDVPFLSSIFHWLRGPCHLVTLQMDVILKSALICVLEGSLANRLRPFD</sequence>
<name>A0A3B3RI88_9TELE</name>